<dbReference type="EMBL" id="FOQA01000002">
    <property type="protein sequence ID" value="SFH71639.1"/>
    <property type="molecule type" value="Genomic_DNA"/>
</dbReference>
<evidence type="ECO:0000259" key="4">
    <source>
        <dbReference type="PROSITE" id="PS50995"/>
    </source>
</evidence>
<dbReference type="Proteomes" id="UP000199287">
    <property type="component" value="Unassembled WGS sequence"/>
</dbReference>
<dbReference type="PANTHER" id="PTHR33164:SF43">
    <property type="entry name" value="HTH-TYPE TRANSCRIPTIONAL REPRESSOR YETL"/>
    <property type="match status" value="1"/>
</dbReference>
<dbReference type="InterPro" id="IPR000835">
    <property type="entry name" value="HTH_MarR-typ"/>
</dbReference>
<dbReference type="SMART" id="SM00347">
    <property type="entry name" value="HTH_MARR"/>
    <property type="match status" value="1"/>
</dbReference>
<dbReference type="GO" id="GO:0003677">
    <property type="term" value="F:DNA binding"/>
    <property type="evidence" value="ECO:0007669"/>
    <property type="project" value="UniProtKB-KW"/>
</dbReference>
<keyword evidence="2 5" id="KW-0238">DNA-binding</keyword>
<keyword evidence="1" id="KW-0805">Transcription regulation</keyword>
<feature type="domain" description="HTH marR-type" evidence="4">
    <location>
        <begin position="5"/>
        <end position="139"/>
    </location>
</feature>
<dbReference type="Gene3D" id="1.10.10.10">
    <property type="entry name" value="Winged helix-like DNA-binding domain superfamily/Winged helix DNA-binding domain"/>
    <property type="match status" value="1"/>
</dbReference>
<keyword evidence="6" id="KW-1185">Reference proteome</keyword>
<dbReference type="PANTHER" id="PTHR33164">
    <property type="entry name" value="TRANSCRIPTIONAL REGULATOR, MARR FAMILY"/>
    <property type="match status" value="1"/>
</dbReference>
<dbReference type="PROSITE" id="PS50995">
    <property type="entry name" value="HTH_MARR_2"/>
    <property type="match status" value="1"/>
</dbReference>
<accession>A0A1I3CBS9</accession>
<dbReference type="InterPro" id="IPR036390">
    <property type="entry name" value="WH_DNA-bd_sf"/>
</dbReference>
<evidence type="ECO:0000256" key="3">
    <source>
        <dbReference type="ARBA" id="ARBA00023163"/>
    </source>
</evidence>
<organism evidence="5 6">
    <name type="scientific">Tindallia magadiensis</name>
    <dbReference type="NCBI Taxonomy" id="69895"/>
    <lineage>
        <taxon>Bacteria</taxon>
        <taxon>Bacillati</taxon>
        <taxon>Bacillota</taxon>
        <taxon>Clostridia</taxon>
        <taxon>Peptostreptococcales</taxon>
        <taxon>Tindalliaceae</taxon>
        <taxon>Tindallia</taxon>
    </lineage>
</organism>
<protein>
    <submittedName>
        <fullName evidence="5">DNA-binding transcriptional regulator, MarR family</fullName>
    </submittedName>
</protein>
<name>A0A1I3CBS9_9FIRM</name>
<dbReference type="AlphaFoldDB" id="A0A1I3CBS9"/>
<gene>
    <name evidence="5" type="ORF">SAMN05192551_102309</name>
</gene>
<dbReference type="GO" id="GO:0006950">
    <property type="term" value="P:response to stress"/>
    <property type="evidence" value="ECO:0007669"/>
    <property type="project" value="TreeGrafter"/>
</dbReference>
<sequence length="151" mass="17869">MRNYYEQIYEYLEKLLHALIIEDKKKSFSGKKSLQILDLMLMSYMEKGKGNSIQKLIAETGLKRNDITSAVKRLTDRKMVYKATSGEDKRIKELVLTEQGETVLLESRKQEQKELFELLNEFTFNEEKAILKFLVKVDMRYREKTKETIDS</sequence>
<dbReference type="Pfam" id="PF22381">
    <property type="entry name" value="Staph_reg_Sar_Rot"/>
    <property type="match status" value="1"/>
</dbReference>
<evidence type="ECO:0000313" key="5">
    <source>
        <dbReference type="EMBL" id="SFH71639.1"/>
    </source>
</evidence>
<dbReference type="InterPro" id="IPR039422">
    <property type="entry name" value="MarR/SlyA-like"/>
</dbReference>
<keyword evidence="3" id="KW-0804">Transcription</keyword>
<dbReference type="InterPro" id="IPR036388">
    <property type="entry name" value="WH-like_DNA-bd_sf"/>
</dbReference>
<dbReference type="InterPro" id="IPR055166">
    <property type="entry name" value="Transc_reg_Sar_Rot_HTH"/>
</dbReference>
<proteinExistence type="predicted"/>
<evidence type="ECO:0000256" key="1">
    <source>
        <dbReference type="ARBA" id="ARBA00023015"/>
    </source>
</evidence>
<evidence type="ECO:0000313" key="6">
    <source>
        <dbReference type="Proteomes" id="UP000199287"/>
    </source>
</evidence>
<evidence type="ECO:0000256" key="2">
    <source>
        <dbReference type="ARBA" id="ARBA00023125"/>
    </source>
</evidence>
<dbReference type="RefSeq" id="WP_093370650.1">
    <property type="nucleotide sequence ID" value="NZ_FOQA01000002.1"/>
</dbReference>
<dbReference type="OrthoDB" id="1953397at2"/>
<dbReference type="GO" id="GO:0003700">
    <property type="term" value="F:DNA-binding transcription factor activity"/>
    <property type="evidence" value="ECO:0007669"/>
    <property type="project" value="InterPro"/>
</dbReference>
<dbReference type="SUPFAM" id="SSF46785">
    <property type="entry name" value="Winged helix' DNA-binding domain"/>
    <property type="match status" value="1"/>
</dbReference>
<reference evidence="6" key="1">
    <citation type="submission" date="2016-10" db="EMBL/GenBank/DDBJ databases">
        <authorList>
            <person name="Varghese N."/>
            <person name="Submissions S."/>
        </authorList>
    </citation>
    <scope>NUCLEOTIDE SEQUENCE [LARGE SCALE GENOMIC DNA]</scope>
    <source>
        <strain evidence="6">Z-7934</strain>
    </source>
</reference>
<dbReference type="STRING" id="69895.SAMN05192551_102309"/>